<feature type="domain" description="Agenet" evidence="5">
    <location>
        <begin position="28"/>
        <end position="100"/>
    </location>
</feature>
<dbReference type="EMBL" id="JAMFTS010000002">
    <property type="protein sequence ID" value="KAJ4784258.1"/>
    <property type="molecule type" value="Genomic_DNA"/>
</dbReference>
<keyword evidence="2" id="KW-0341">Growth regulation</keyword>
<dbReference type="Pfam" id="PF05641">
    <property type="entry name" value="Agenet"/>
    <property type="match status" value="2"/>
</dbReference>
<feature type="domain" description="Agenet" evidence="5">
    <location>
        <begin position="260"/>
        <end position="318"/>
    </location>
</feature>
<keyword evidence="3" id="KW-0175">Coiled coil</keyword>
<dbReference type="Proteomes" id="UP001140206">
    <property type="component" value="Chromosome 2"/>
</dbReference>
<evidence type="ECO:0000313" key="7">
    <source>
        <dbReference type="Proteomes" id="UP001140206"/>
    </source>
</evidence>
<evidence type="ECO:0000259" key="5">
    <source>
        <dbReference type="SMART" id="SM00743"/>
    </source>
</evidence>
<reference evidence="6" key="1">
    <citation type="submission" date="2022-08" db="EMBL/GenBank/DDBJ databases">
        <authorList>
            <person name="Marques A."/>
        </authorList>
    </citation>
    <scope>NUCLEOTIDE SEQUENCE</scope>
    <source>
        <strain evidence="6">RhyPub2mFocal</strain>
        <tissue evidence="6">Leaves</tissue>
    </source>
</reference>
<feature type="region of interest" description="Disordered" evidence="4">
    <location>
        <begin position="437"/>
        <end position="471"/>
    </location>
</feature>
<keyword evidence="7" id="KW-1185">Reference proteome</keyword>
<feature type="region of interest" description="Disordered" evidence="4">
    <location>
        <begin position="324"/>
        <end position="390"/>
    </location>
</feature>
<name>A0AAV8ESW6_9POAL</name>
<evidence type="ECO:0000256" key="3">
    <source>
        <dbReference type="SAM" id="Coils"/>
    </source>
</evidence>
<evidence type="ECO:0000256" key="1">
    <source>
        <dbReference type="ARBA" id="ARBA00022448"/>
    </source>
</evidence>
<dbReference type="InterPro" id="IPR007930">
    <property type="entry name" value="DUF724"/>
</dbReference>
<feature type="domain" description="Agenet" evidence="5">
    <location>
        <begin position="118"/>
        <end position="176"/>
    </location>
</feature>
<feature type="compositionally biased region" description="Polar residues" evidence="4">
    <location>
        <begin position="340"/>
        <end position="359"/>
    </location>
</feature>
<dbReference type="PANTHER" id="PTHR31917:SF74">
    <property type="entry name" value="EXPRESSED PROTEIN"/>
    <property type="match status" value="1"/>
</dbReference>
<dbReference type="InterPro" id="IPR014002">
    <property type="entry name" value="Agenet_dom_plant"/>
</dbReference>
<protein>
    <recommendedName>
        <fullName evidence="5">Agenet domain-containing protein</fullName>
    </recommendedName>
</protein>
<dbReference type="SMART" id="SM00743">
    <property type="entry name" value="Agenet"/>
    <property type="match status" value="4"/>
</dbReference>
<gene>
    <name evidence="6" type="ORF">LUZ62_035504</name>
</gene>
<organism evidence="6 7">
    <name type="scientific">Rhynchospora pubera</name>
    <dbReference type="NCBI Taxonomy" id="906938"/>
    <lineage>
        <taxon>Eukaryota</taxon>
        <taxon>Viridiplantae</taxon>
        <taxon>Streptophyta</taxon>
        <taxon>Embryophyta</taxon>
        <taxon>Tracheophyta</taxon>
        <taxon>Spermatophyta</taxon>
        <taxon>Magnoliopsida</taxon>
        <taxon>Liliopsida</taxon>
        <taxon>Poales</taxon>
        <taxon>Cyperaceae</taxon>
        <taxon>Cyperoideae</taxon>
        <taxon>Rhynchosporeae</taxon>
        <taxon>Rhynchospora</taxon>
    </lineage>
</organism>
<keyword evidence="1" id="KW-0813">Transport</keyword>
<proteinExistence type="predicted"/>
<feature type="compositionally biased region" description="Polar residues" evidence="4">
    <location>
        <begin position="454"/>
        <end position="471"/>
    </location>
</feature>
<sequence length="732" mass="83281">MAITTNQKEIEETASIAPKTPAAQLTREPFPAGTEVEVRIDAEGFFGSWYEATVLSHHSFKRQAKYKVQYQEFVLDEESGEKLIEDALAKDVRPRAPRRYTSRGPSFSHFPNNEDEDPDIKMHDLVEAFHRDGWWHGVVSGLRDRTTGLYTVSFPNSREVLQFNSAEIRPRSAFANGEWFRVLEVQQETEAYREGDKVEVFRERDDYGPSYFPARVDKVIHQSYYLVKYESPDAQPNGDLTEILDPQYLRPAVNCMPGTLLYMEGSHVEVFCEGGWCPGDVSSGLRGSNYAVTVKYQGEQMTDQFHISDIRLRLEWDGRRWSEWNSPSKAKKRKSANSNEFSVSDVSLTESETTPNSVISPGKKLKKERVKSESRKSTSNPSKVKRAVRKVFQSPKLVTELKDCHFAQKRSTGMRSRTCKRNLTGWAWVPDLKQDKVDNNGVASSETRKDANLSIESSSYVPQSNTSASNTNCTAEENAVAMSPHDRTRSHIPDSEDQDFLVFNQHTLAEHESVAPDILLFGMTSLWKLLQTTNEVFGRIPQRPHFKKLESECVSECLDKREGAAVGMMVTYAKLVDSIQGLSTHTELKVIEDKLECLDSLEENGFIVDPIRKRLHRLLEIKTNYSEYASQRVKLETELAREKQENKNLVASAKICEDKSADISKSIAELKEQLSIMEKQKKAVMEEKAGILDLVANRKHKILRIEDEIFVINRSKESALEEFGRVVAEPLQ</sequence>
<dbReference type="InterPro" id="IPR008395">
    <property type="entry name" value="Agenet-like_dom"/>
</dbReference>
<evidence type="ECO:0000256" key="4">
    <source>
        <dbReference type="SAM" id="MobiDB-lite"/>
    </source>
</evidence>
<accession>A0AAV8ESW6</accession>
<dbReference type="AlphaFoldDB" id="A0AAV8ESW6"/>
<evidence type="ECO:0000256" key="2">
    <source>
        <dbReference type="ARBA" id="ARBA00022604"/>
    </source>
</evidence>
<evidence type="ECO:0000313" key="6">
    <source>
        <dbReference type="EMBL" id="KAJ4784258.1"/>
    </source>
</evidence>
<dbReference type="PANTHER" id="PTHR31917">
    <property type="entry name" value="AGENET DOMAIN-CONTAINING PROTEIN-RELATED"/>
    <property type="match status" value="1"/>
</dbReference>
<feature type="domain" description="Agenet" evidence="5">
    <location>
        <begin position="190"/>
        <end position="257"/>
    </location>
</feature>
<comment type="caution">
    <text evidence="6">The sequence shown here is derived from an EMBL/GenBank/DDBJ whole genome shotgun (WGS) entry which is preliminary data.</text>
</comment>
<dbReference type="Gene3D" id="2.30.30.140">
    <property type="match status" value="1"/>
</dbReference>
<dbReference type="Pfam" id="PF05266">
    <property type="entry name" value="DUF724"/>
    <property type="match status" value="1"/>
</dbReference>
<dbReference type="CDD" id="cd20405">
    <property type="entry name" value="Tudor_Agenet_AtDUF_rpt1_3"/>
    <property type="match status" value="1"/>
</dbReference>
<feature type="coiled-coil region" evidence="3">
    <location>
        <begin position="625"/>
        <end position="687"/>
    </location>
</feature>
<dbReference type="CDD" id="cd20406">
    <property type="entry name" value="Tudor_Agenet_AtDUF_rpt2_4"/>
    <property type="match status" value="2"/>
</dbReference>